<reference evidence="3 4" key="1">
    <citation type="submission" date="2016-10" db="EMBL/GenBank/DDBJ databases">
        <authorList>
            <person name="de Groot N.N."/>
        </authorList>
    </citation>
    <scope>NUCLEOTIDE SEQUENCE [LARGE SCALE GENOMIC DNA]</scope>
    <source>
        <strain evidence="3 4">DSM 14858</strain>
    </source>
</reference>
<accession>A0A1H7GDB4</accession>
<dbReference type="PANTHER" id="PTHR32309:SF13">
    <property type="entry name" value="FERRIC ENTEROBACTIN TRANSPORT PROTEIN FEPE"/>
    <property type="match status" value="1"/>
</dbReference>
<proteinExistence type="predicted"/>
<dbReference type="STRING" id="188906.SAMN04488526_0343"/>
<keyword evidence="2" id="KW-0472">Membrane</keyword>
<evidence type="ECO:0000256" key="2">
    <source>
        <dbReference type="SAM" id="Phobius"/>
    </source>
</evidence>
<dbReference type="GO" id="GO:0005886">
    <property type="term" value="C:plasma membrane"/>
    <property type="evidence" value="ECO:0007669"/>
    <property type="project" value="TreeGrafter"/>
</dbReference>
<dbReference type="Proteomes" id="UP000199283">
    <property type="component" value="Unassembled WGS sequence"/>
</dbReference>
<keyword evidence="4" id="KW-1185">Reference proteome</keyword>
<keyword evidence="2" id="KW-0812">Transmembrane</keyword>
<keyword evidence="1" id="KW-0175">Coiled coil</keyword>
<dbReference type="InterPro" id="IPR050445">
    <property type="entry name" value="Bact_polysacc_biosynth/exp"/>
</dbReference>
<dbReference type="RefSeq" id="WP_092759183.1">
    <property type="nucleotide sequence ID" value="NZ_FNZQ01000001.1"/>
</dbReference>
<protein>
    <submittedName>
        <fullName evidence="3">Uncharacterized protein involved in exopolysaccharide biosynthesis</fullName>
    </submittedName>
</protein>
<feature type="transmembrane region" description="Helical" evidence="2">
    <location>
        <begin position="471"/>
        <end position="488"/>
    </location>
</feature>
<evidence type="ECO:0000313" key="4">
    <source>
        <dbReference type="Proteomes" id="UP000199283"/>
    </source>
</evidence>
<sequence>MMAEIRFYASLFRRRLGWFLLALFLSTGTGVAVAVSLPPVFAAKARLVVESEKIPDELAASTVQTQAFEHLEIIEQRILSREALLDMSNRLAIYGDVRPAPDQIVEDLRKRITYKIEGGQPRPRDPVKATMLILGFEAETAVMSAAVANELVTRVMAEDVDMRTTVARQTLEFFDQEVSRLQQQLSQSGATLLSFQQENQDVLPQTRELRQSRTSAIEMELMQLERDTDDLRRERERLTRLNESVRRREGTPDAGYEMRQVAALRETLDNLPSGDPGAADIAQRIAALTRRIEAQGTGTGNRTAFQRRRDDIDAQVDDNDARRIELIDELERLRIGLAVAPVKAAELASLERDHENLRQLYDQALASKAVAETGDAIEALSKGQRIGIIEQASIPRVPDRPNRKIVAIAGLVGGVLLGLLIVVGLELRLGFLRRPVDLQRRLGITPIATLPFISELGDAPAHMGRSLQRKLAIAAAAIVLVAVIGAMLSGHLPGPTEIAARIDRINFI</sequence>
<gene>
    <name evidence="3" type="ORF">SAMN04488526_0343</name>
</gene>
<dbReference type="OrthoDB" id="8114194at2"/>
<feature type="transmembrane region" description="Helical" evidence="2">
    <location>
        <begin position="405"/>
        <end position="425"/>
    </location>
</feature>
<feature type="coiled-coil region" evidence="1">
    <location>
        <begin position="214"/>
        <end position="248"/>
    </location>
</feature>
<evidence type="ECO:0000256" key="1">
    <source>
        <dbReference type="SAM" id="Coils"/>
    </source>
</evidence>
<dbReference type="AlphaFoldDB" id="A0A1H7GDB4"/>
<organism evidence="3 4">
    <name type="scientific">Jannaschia helgolandensis</name>
    <dbReference type="NCBI Taxonomy" id="188906"/>
    <lineage>
        <taxon>Bacteria</taxon>
        <taxon>Pseudomonadati</taxon>
        <taxon>Pseudomonadota</taxon>
        <taxon>Alphaproteobacteria</taxon>
        <taxon>Rhodobacterales</taxon>
        <taxon>Roseobacteraceae</taxon>
        <taxon>Jannaschia</taxon>
    </lineage>
</organism>
<name>A0A1H7GDB4_9RHOB</name>
<dbReference type="PANTHER" id="PTHR32309">
    <property type="entry name" value="TYROSINE-PROTEIN KINASE"/>
    <property type="match status" value="1"/>
</dbReference>
<dbReference type="GO" id="GO:0004713">
    <property type="term" value="F:protein tyrosine kinase activity"/>
    <property type="evidence" value="ECO:0007669"/>
    <property type="project" value="TreeGrafter"/>
</dbReference>
<dbReference type="EMBL" id="FNZQ01000001">
    <property type="protein sequence ID" value="SEK34480.1"/>
    <property type="molecule type" value="Genomic_DNA"/>
</dbReference>
<keyword evidence="2" id="KW-1133">Transmembrane helix</keyword>
<evidence type="ECO:0000313" key="3">
    <source>
        <dbReference type="EMBL" id="SEK34480.1"/>
    </source>
</evidence>